<name>A0A0C9SM33_PAXIN</name>
<dbReference type="Proteomes" id="UP000053647">
    <property type="component" value="Unassembled WGS sequence"/>
</dbReference>
<sequence length="250" mass="28361">MAHMKNLRELKFSRSIVKKGHWDAVATLESLEILDFSVCTFVDGPADVDPDKRLTVKVPCLSVHGCNGYPQLLAAIDTRHLRTLTMDLEFADHVDWLSETALIELRVYDYDIKRLTMASPTRVKRLLCQMPQSIQVLRLPFRTFSEIDESLFVDPAWKTMPLLRSLTLEVGRGPDIAPMTVARLVCDGIRVLRGLRSLTLNAWGPHLDVEVSLVDVRDTIQEQLIDIPGLNFVQIHGTAVRLVYGEWMDI</sequence>
<protein>
    <submittedName>
        <fullName evidence="1">Uncharacterized protein</fullName>
    </submittedName>
</protein>
<organism evidence="1 2">
    <name type="scientific">Paxillus involutus ATCC 200175</name>
    <dbReference type="NCBI Taxonomy" id="664439"/>
    <lineage>
        <taxon>Eukaryota</taxon>
        <taxon>Fungi</taxon>
        <taxon>Dikarya</taxon>
        <taxon>Basidiomycota</taxon>
        <taxon>Agaricomycotina</taxon>
        <taxon>Agaricomycetes</taxon>
        <taxon>Agaricomycetidae</taxon>
        <taxon>Boletales</taxon>
        <taxon>Paxilineae</taxon>
        <taxon>Paxillaceae</taxon>
        <taxon>Paxillus</taxon>
    </lineage>
</organism>
<reference evidence="2" key="2">
    <citation type="submission" date="2015-01" db="EMBL/GenBank/DDBJ databases">
        <title>Evolutionary Origins and Diversification of the Mycorrhizal Mutualists.</title>
        <authorList>
            <consortium name="DOE Joint Genome Institute"/>
            <consortium name="Mycorrhizal Genomics Consortium"/>
            <person name="Kohler A."/>
            <person name="Kuo A."/>
            <person name="Nagy L.G."/>
            <person name="Floudas D."/>
            <person name="Copeland A."/>
            <person name="Barry K.W."/>
            <person name="Cichocki N."/>
            <person name="Veneault-Fourrey C."/>
            <person name="LaButti K."/>
            <person name="Lindquist E.A."/>
            <person name="Lipzen A."/>
            <person name="Lundell T."/>
            <person name="Morin E."/>
            <person name="Murat C."/>
            <person name="Riley R."/>
            <person name="Ohm R."/>
            <person name="Sun H."/>
            <person name="Tunlid A."/>
            <person name="Henrissat B."/>
            <person name="Grigoriev I.V."/>
            <person name="Hibbett D.S."/>
            <person name="Martin F."/>
        </authorList>
    </citation>
    <scope>NUCLEOTIDE SEQUENCE [LARGE SCALE GENOMIC DNA]</scope>
    <source>
        <strain evidence="2">ATCC 200175</strain>
    </source>
</reference>
<gene>
    <name evidence="1" type="ORF">PAXINDRAFT_21278</name>
</gene>
<dbReference type="SUPFAM" id="SSF52047">
    <property type="entry name" value="RNI-like"/>
    <property type="match status" value="1"/>
</dbReference>
<reference evidence="1 2" key="1">
    <citation type="submission" date="2014-06" db="EMBL/GenBank/DDBJ databases">
        <authorList>
            <consortium name="DOE Joint Genome Institute"/>
            <person name="Kuo A."/>
            <person name="Kohler A."/>
            <person name="Nagy L.G."/>
            <person name="Floudas D."/>
            <person name="Copeland A."/>
            <person name="Barry K.W."/>
            <person name="Cichocki N."/>
            <person name="Veneault-Fourrey C."/>
            <person name="LaButti K."/>
            <person name="Lindquist E.A."/>
            <person name="Lipzen A."/>
            <person name="Lundell T."/>
            <person name="Morin E."/>
            <person name="Murat C."/>
            <person name="Sun H."/>
            <person name="Tunlid A."/>
            <person name="Henrissat B."/>
            <person name="Grigoriev I.V."/>
            <person name="Hibbett D.S."/>
            <person name="Martin F."/>
            <person name="Nordberg H.P."/>
            <person name="Cantor M.N."/>
            <person name="Hua S.X."/>
        </authorList>
    </citation>
    <scope>NUCLEOTIDE SEQUENCE [LARGE SCALE GENOMIC DNA]</scope>
    <source>
        <strain evidence="1 2">ATCC 200175</strain>
    </source>
</reference>
<accession>A0A0C9SM33</accession>
<dbReference type="OrthoDB" id="3256662at2759"/>
<dbReference type="EMBL" id="KN820955">
    <property type="protein sequence ID" value="KIJ05474.1"/>
    <property type="molecule type" value="Genomic_DNA"/>
</dbReference>
<proteinExistence type="predicted"/>
<keyword evidence="2" id="KW-1185">Reference proteome</keyword>
<dbReference type="AlphaFoldDB" id="A0A0C9SM33"/>
<dbReference type="HOGENOM" id="CLU_1111692_0_0_1"/>
<evidence type="ECO:0000313" key="1">
    <source>
        <dbReference type="EMBL" id="KIJ05474.1"/>
    </source>
</evidence>
<evidence type="ECO:0000313" key="2">
    <source>
        <dbReference type="Proteomes" id="UP000053647"/>
    </source>
</evidence>